<organism evidence="2 3">
    <name type="scientific">Cryptomonas paramaecium</name>
    <dbReference type="NCBI Taxonomy" id="2898"/>
    <lineage>
        <taxon>Eukaryota</taxon>
        <taxon>Cryptophyceae</taxon>
        <taxon>Cryptomonadales</taxon>
        <taxon>Cryptomonadaceae</taxon>
        <taxon>Cryptomonas</taxon>
    </lineage>
</organism>
<evidence type="ECO:0008006" key="4">
    <source>
        <dbReference type="Google" id="ProtNLM"/>
    </source>
</evidence>
<proteinExistence type="predicted"/>
<keyword evidence="1" id="KW-0812">Transmembrane</keyword>
<feature type="transmembrane region" description="Helical" evidence="1">
    <location>
        <begin position="89"/>
        <end position="112"/>
    </location>
</feature>
<dbReference type="EMBL" id="CP002172">
    <property type="protein sequence ID" value="AEA38718.1"/>
    <property type="molecule type" value="Genomic_DNA"/>
</dbReference>
<keyword evidence="1" id="KW-1133">Transmembrane helix</keyword>
<geneLocation type="nucleomorph" evidence="2"/>
<sequence length="153" mass="19088">MNIIIKYLQKRKERLLYLNQRHNIFFKNIINMHYKNTIRVRAKIIFGFLYFMKNKSVNCQPRKQIKYKERQRPIGCFYKKFFLKEQMRTVFFFSFSFKLFIFKLTLCFFELFSNIYRILYSIKYIKYFFLGIKQIALVCSRLNCYRSRKIFGL</sequence>
<reference evidence="2 3" key="1">
    <citation type="journal article" date="2011" name="Genome Biol. Evol.">
        <title>Complete nucleomorph genome sequence of the nonphotosynthetic alga Cryptomonas paramecium reveals a core nucleomorph gene set.</title>
        <authorList>
            <person name="Tanifuji G."/>
            <person name="Onodera N.T."/>
            <person name="Wheeler T.J."/>
            <person name="Dlutek M."/>
            <person name="Donaher N."/>
            <person name="Archibald J.M."/>
        </authorList>
    </citation>
    <scope>NUCLEOTIDE SEQUENCE [LARGE SCALE GENOMIC DNA]</scope>
    <source>
        <strain evidence="2 3">CCAP977/2A</strain>
    </source>
</reference>
<gene>
    <name evidence="2" type="ORF">CPARA_1gp060</name>
</gene>
<evidence type="ECO:0000256" key="1">
    <source>
        <dbReference type="SAM" id="Phobius"/>
    </source>
</evidence>
<keyword evidence="2" id="KW-0542">Nucleomorph</keyword>
<keyword evidence="1" id="KW-0472">Membrane</keyword>
<evidence type="ECO:0000313" key="2">
    <source>
        <dbReference type="EMBL" id="AEA38718.1"/>
    </source>
</evidence>
<protein>
    <recommendedName>
        <fullName evidence="4">Transmembrane protein</fullName>
    </recommendedName>
</protein>
<dbReference type="RefSeq" id="XP_003239616.1">
    <property type="nucleotide sequence ID" value="XM_003239568.1"/>
</dbReference>
<evidence type="ECO:0000313" key="3">
    <source>
        <dbReference type="Proteomes" id="UP000243423"/>
    </source>
</evidence>
<accession>F2HHC2</accession>
<dbReference type="Proteomes" id="UP000243423">
    <property type="component" value="Nucleomorph 1"/>
</dbReference>
<feature type="transmembrane region" description="Helical" evidence="1">
    <location>
        <begin position="124"/>
        <end position="144"/>
    </location>
</feature>
<dbReference type="GeneID" id="10446949"/>
<name>F2HHC2_9CRYP</name>
<dbReference type="AlphaFoldDB" id="F2HHC2"/>